<dbReference type="VEuPathDB" id="FungiDB:MGYG_03500"/>
<proteinExistence type="predicted"/>
<name>E4USD1_ARTGP</name>
<dbReference type="RefSeq" id="XP_003173328.1">
    <property type="nucleotide sequence ID" value="XM_003173280.1"/>
</dbReference>
<keyword evidence="2" id="KW-1185">Reference proteome</keyword>
<reference evidence="2" key="1">
    <citation type="journal article" date="2012" name="MBio">
        <title>Comparative genome analysis of Trichophyton rubrum and related dermatophytes reveals candidate genes involved in infection.</title>
        <authorList>
            <person name="Martinez D.A."/>
            <person name="Oliver B.G."/>
            <person name="Graeser Y."/>
            <person name="Goldberg J.M."/>
            <person name="Li W."/>
            <person name="Martinez-Rossi N.M."/>
            <person name="Monod M."/>
            <person name="Shelest E."/>
            <person name="Barton R.C."/>
            <person name="Birch E."/>
            <person name="Brakhage A.A."/>
            <person name="Chen Z."/>
            <person name="Gurr S.J."/>
            <person name="Heiman D."/>
            <person name="Heitman J."/>
            <person name="Kosti I."/>
            <person name="Rossi A."/>
            <person name="Saif S."/>
            <person name="Samalova M."/>
            <person name="Saunders C.W."/>
            <person name="Shea T."/>
            <person name="Summerbell R.C."/>
            <person name="Xu J."/>
            <person name="Young S."/>
            <person name="Zeng Q."/>
            <person name="Birren B.W."/>
            <person name="Cuomo C.A."/>
            <person name="White T.C."/>
        </authorList>
    </citation>
    <scope>NUCLEOTIDE SEQUENCE [LARGE SCALE GENOMIC DNA]</scope>
    <source>
        <strain evidence="2">ATCC MYA-4604 / CBS 118893</strain>
    </source>
</reference>
<dbReference type="HOGENOM" id="CLU_2903765_0_0_1"/>
<gene>
    <name evidence="1" type="ORF">MGYG_03500</name>
</gene>
<dbReference type="EMBL" id="DS989824">
    <property type="protein sequence ID" value="EFR00498.1"/>
    <property type="molecule type" value="Genomic_DNA"/>
</dbReference>
<dbReference type="GeneID" id="10028607"/>
<protein>
    <submittedName>
        <fullName evidence="1">Uncharacterized protein</fullName>
    </submittedName>
</protein>
<dbReference type="Proteomes" id="UP000002669">
    <property type="component" value="Unassembled WGS sequence"/>
</dbReference>
<sequence length="62" mass="6482">MTASKAPPLPLLPLPPFPPSSAITLVKATIRGTPSLIMYRGHAPPLSCYTCSLRGSRAAIPP</sequence>
<dbReference type="InParanoid" id="E4USD1"/>
<organism evidence="2">
    <name type="scientific">Arthroderma gypseum (strain ATCC MYA-4604 / CBS 118893)</name>
    <name type="common">Microsporum gypseum</name>
    <dbReference type="NCBI Taxonomy" id="535722"/>
    <lineage>
        <taxon>Eukaryota</taxon>
        <taxon>Fungi</taxon>
        <taxon>Dikarya</taxon>
        <taxon>Ascomycota</taxon>
        <taxon>Pezizomycotina</taxon>
        <taxon>Eurotiomycetes</taxon>
        <taxon>Eurotiomycetidae</taxon>
        <taxon>Onygenales</taxon>
        <taxon>Arthrodermataceae</taxon>
        <taxon>Nannizzia</taxon>
    </lineage>
</organism>
<accession>E4USD1</accession>
<dbReference type="AlphaFoldDB" id="E4USD1"/>
<evidence type="ECO:0000313" key="2">
    <source>
        <dbReference type="Proteomes" id="UP000002669"/>
    </source>
</evidence>
<evidence type="ECO:0000313" key="1">
    <source>
        <dbReference type="EMBL" id="EFR00498.1"/>
    </source>
</evidence>